<dbReference type="InterPro" id="IPR001326">
    <property type="entry name" value="Transl_elong_EF1B_B/D_CS"/>
</dbReference>
<dbReference type="InterPro" id="IPR018940">
    <property type="entry name" value="EF-1_beta_acid_region_euk"/>
</dbReference>
<feature type="compositionally biased region" description="Acidic residues" evidence="7">
    <location>
        <begin position="517"/>
        <end position="536"/>
    </location>
</feature>
<dbReference type="InterPro" id="IPR014717">
    <property type="entry name" value="Transl_elong_EF1B/ribsomal_bS6"/>
</dbReference>
<evidence type="ECO:0000256" key="4">
    <source>
        <dbReference type="ARBA" id="ARBA00039378"/>
    </source>
</evidence>
<evidence type="ECO:0000259" key="8">
    <source>
        <dbReference type="SMART" id="SM00888"/>
    </source>
</evidence>
<evidence type="ECO:0000256" key="1">
    <source>
        <dbReference type="ARBA" id="ARBA00007411"/>
    </source>
</evidence>
<dbReference type="PANTHER" id="PTHR11595">
    <property type="entry name" value="EF-HAND AND COILED-COIL DOMAIN-CONTAINING FAMILY MEMBER"/>
    <property type="match status" value="1"/>
</dbReference>
<organism evidence="10 11">
    <name type="scientific">Galeopterus variegatus</name>
    <name type="common">Malayan flying lemur</name>
    <name type="synonym">Cynocephalus variegatus</name>
    <dbReference type="NCBI Taxonomy" id="482537"/>
    <lineage>
        <taxon>Eukaryota</taxon>
        <taxon>Metazoa</taxon>
        <taxon>Chordata</taxon>
        <taxon>Craniata</taxon>
        <taxon>Vertebrata</taxon>
        <taxon>Euteleostomi</taxon>
        <taxon>Mammalia</taxon>
        <taxon>Eutheria</taxon>
        <taxon>Euarchontoglires</taxon>
        <taxon>Dermoptera</taxon>
        <taxon>Cynocephalidae</taxon>
        <taxon>Galeopterus</taxon>
    </lineage>
</organism>
<protein>
    <recommendedName>
        <fullName evidence="4">Elongation factor 1-delta</fullName>
    </recommendedName>
</protein>
<keyword evidence="2 5" id="KW-0251">Elongation factor</keyword>
<evidence type="ECO:0000313" key="11">
    <source>
        <dbReference type="RefSeq" id="XP_008581291.1"/>
    </source>
</evidence>
<keyword evidence="10" id="KW-1185">Reference proteome</keyword>
<evidence type="ECO:0000256" key="5">
    <source>
        <dbReference type="RuleBase" id="RU003791"/>
    </source>
</evidence>
<feature type="compositionally biased region" description="Polar residues" evidence="7">
    <location>
        <begin position="486"/>
        <end position="500"/>
    </location>
</feature>
<feature type="compositionally biased region" description="Basic residues" evidence="7">
    <location>
        <begin position="83"/>
        <end position="92"/>
    </location>
</feature>
<dbReference type="PROSITE" id="PS00825">
    <property type="entry name" value="EF1BD_2"/>
    <property type="match status" value="1"/>
</dbReference>
<keyword evidence="3 5" id="KW-0648">Protein biosynthesis</keyword>
<dbReference type="PANTHER" id="PTHR11595:SF26">
    <property type="entry name" value="ELONGATION FACTOR 1-DELTA"/>
    <property type="match status" value="1"/>
</dbReference>
<dbReference type="CDD" id="cd00292">
    <property type="entry name" value="EF1B"/>
    <property type="match status" value="1"/>
</dbReference>
<feature type="domain" description="Translation elongation factor EF1B beta/delta subunit guanine nucleotide exchange" evidence="8">
    <location>
        <begin position="563"/>
        <end position="649"/>
    </location>
</feature>
<evidence type="ECO:0000313" key="10">
    <source>
        <dbReference type="Proteomes" id="UP000694923"/>
    </source>
</evidence>
<evidence type="ECO:0000256" key="6">
    <source>
        <dbReference type="SAM" id="Coils"/>
    </source>
</evidence>
<evidence type="ECO:0000256" key="7">
    <source>
        <dbReference type="SAM" id="MobiDB-lite"/>
    </source>
</evidence>
<evidence type="ECO:0000259" key="9">
    <source>
        <dbReference type="SMART" id="SM01182"/>
    </source>
</evidence>
<feature type="region of interest" description="Disordered" evidence="7">
    <location>
        <begin position="486"/>
        <end position="540"/>
    </location>
</feature>
<dbReference type="Gene3D" id="3.30.70.60">
    <property type="match status" value="1"/>
</dbReference>
<dbReference type="SUPFAM" id="SSF54984">
    <property type="entry name" value="eEF-1beta-like"/>
    <property type="match status" value="1"/>
</dbReference>
<feature type="region of interest" description="Disordered" evidence="7">
    <location>
        <begin position="25"/>
        <end position="92"/>
    </location>
</feature>
<accession>A0ABM0RL00</accession>
<sequence>MRSGKASLALETVWEDKHRYEEAERHFYEHEATRAAASAEQLPDEAPAVNGPGQEDAEDTDEAEAPDTSSRTDPRTSCDGKKPLQKKRKHSPKSWLGHADLALVGLSADHVWLDKSLFDQAESSYHQRLADAAAQAAQPPALASWGPCTHGSQVACHHVTWGIWVNKSSFDQAERAFVEWSQTLLLATEACSRQGTPDTGQWVATPNLALACQPSSPANGQPLLGSLQALVQEVWLEKPRYDAAERGFYEALFDGHPPGKVHLQERASQVEVARRGRRDRRGRNAIGSKRAGPRRADGGAPSASPYWYFLHKDAEAPWLSKPSYDSAECRHHAAEALRVAWRLEATSLAHRPSPRSGPYMSSLRPNRKMATNFLVHEKIWFDKFKYDDAERKFYEQLNGPVAGSSRQENGASVILRDIARARENIQKSLAGSSGPGASSGPGGDHSELVVRIASLEVENQNLRGVVQDLQQAISKLEARLSLLEKSSPTHRATAPQTQHVSPMRQVEPLAKKAATPAEDDEDNDIDLFGSDEEEENKEAARLREERLRQYAERKARKPVLVAKSSILLDVKPWDDETDMAQLEACVRSIQLDGLVWGASKLVPVGYGIRKLQIQCVVEDDKVGTDLLEEEITKFEEHVQSVDIAAFNKI</sequence>
<feature type="domain" description="Elongation factor 1 beta central acidic region eukaryote" evidence="9">
    <location>
        <begin position="527"/>
        <end position="554"/>
    </location>
</feature>
<feature type="region of interest" description="Disordered" evidence="7">
    <location>
        <begin position="265"/>
        <end position="300"/>
    </location>
</feature>
<evidence type="ECO:0000256" key="3">
    <source>
        <dbReference type="ARBA" id="ARBA00022917"/>
    </source>
</evidence>
<proteinExistence type="inferred from homology"/>
<dbReference type="Pfam" id="PF10587">
    <property type="entry name" value="EF-1_beta_acid"/>
    <property type="match status" value="1"/>
</dbReference>
<dbReference type="RefSeq" id="XP_008581291.1">
    <property type="nucleotide sequence ID" value="XM_008583069.1"/>
</dbReference>
<name>A0ABM0RL00_GALVR</name>
<dbReference type="Pfam" id="PF00736">
    <property type="entry name" value="EF1_GNE"/>
    <property type="match status" value="1"/>
</dbReference>
<dbReference type="SMART" id="SM00888">
    <property type="entry name" value="EF1_GNE"/>
    <property type="match status" value="1"/>
</dbReference>
<evidence type="ECO:0000256" key="2">
    <source>
        <dbReference type="ARBA" id="ARBA00022768"/>
    </source>
</evidence>
<feature type="compositionally biased region" description="Acidic residues" evidence="7">
    <location>
        <begin position="55"/>
        <end position="65"/>
    </location>
</feature>
<dbReference type="InterPro" id="IPR036219">
    <property type="entry name" value="eEF-1beta-like_sf"/>
</dbReference>
<comment type="similarity">
    <text evidence="1 5">Belongs to the EF-1-beta/EF-1-delta family.</text>
</comment>
<dbReference type="InterPro" id="IPR014038">
    <property type="entry name" value="EF1B_bsu/dsu_GNE"/>
</dbReference>
<feature type="compositionally biased region" description="Basic and acidic residues" evidence="7">
    <location>
        <begin position="70"/>
        <end position="82"/>
    </location>
</feature>
<reference evidence="11" key="1">
    <citation type="submission" date="2025-08" db="UniProtKB">
        <authorList>
            <consortium name="RefSeq"/>
        </authorList>
    </citation>
    <scope>IDENTIFICATION</scope>
</reference>
<dbReference type="GeneID" id="103598993"/>
<dbReference type="GO" id="GO:0003746">
    <property type="term" value="F:translation elongation factor activity"/>
    <property type="evidence" value="ECO:0007669"/>
    <property type="project" value="UniProtKB-KW"/>
</dbReference>
<dbReference type="Proteomes" id="UP000694923">
    <property type="component" value="Unplaced"/>
</dbReference>
<feature type="coiled-coil region" evidence="6">
    <location>
        <begin position="452"/>
        <end position="486"/>
    </location>
</feature>
<dbReference type="SMART" id="SM01182">
    <property type="entry name" value="EF-1_beta_acid"/>
    <property type="match status" value="1"/>
</dbReference>
<gene>
    <name evidence="11" type="primary">EEF1D</name>
</gene>
<dbReference type="InterPro" id="IPR049720">
    <property type="entry name" value="EF1B_bsu/dsu"/>
</dbReference>
<keyword evidence="6" id="KW-0175">Coiled coil</keyword>